<feature type="region of interest" description="Disordered" evidence="1">
    <location>
        <begin position="1"/>
        <end position="26"/>
    </location>
</feature>
<proteinExistence type="predicted"/>
<evidence type="ECO:0000313" key="2">
    <source>
        <dbReference type="EMBL" id="CAA9263830.1"/>
    </source>
</evidence>
<evidence type="ECO:0000256" key="1">
    <source>
        <dbReference type="SAM" id="MobiDB-lite"/>
    </source>
</evidence>
<dbReference type="AlphaFoldDB" id="A0A6J4IW65"/>
<name>A0A6J4IW65_9ACTN</name>
<gene>
    <name evidence="2" type="ORF">AVDCRST_MAG20-2929</name>
</gene>
<accession>A0A6J4IW65</accession>
<organism evidence="2">
    <name type="scientific">uncultured Acidimicrobiales bacterium</name>
    <dbReference type="NCBI Taxonomy" id="310071"/>
    <lineage>
        <taxon>Bacteria</taxon>
        <taxon>Bacillati</taxon>
        <taxon>Actinomycetota</taxon>
        <taxon>Acidimicrobiia</taxon>
        <taxon>Acidimicrobiales</taxon>
        <taxon>environmental samples</taxon>
    </lineage>
</organism>
<feature type="compositionally biased region" description="Basic and acidic residues" evidence="1">
    <location>
        <begin position="1"/>
        <end position="15"/>
    </location>
</feature>
<sequence length="104" mass="11324">MRRDRAWRSSADRRVPGVAGAPSRPPVAVPLPAHVLAVRDRGARRPRSPSGLLVGRPEDRALQPLRSLGLGSRPASRRPAPRRARRATTGHTGLIRSSRVPVPR</sequence>
<feature type="region of interest" description="Disordered" evidence="1">
    <location>
        <begin position="39"/>
        <end position="104"/>
    </location>
</feature>
<feature type="compositionally biased region" description="Basic residues" evidence="1">
    <location>
        <begin position="75"/>
        <end position="88"/>
    </location>
</feature>
<dbReference type="EMBL" id="CADCSY010000133">
    <property type="protein sequence ID" value="CAA9263830.1"/>
    <property type="molecule type" value="Genomic_DNA"/>
</dbReference>
<protein>
    <submittedName>
        <fullName evidence="2">Uncharacterized protein</fullName>
    </submittedName>
</protein>
<reference evidence="2" key="1">
    <citation type="submission" date="2020-02" db="EMBL/GenBank/DDBJ databases">
        <authorList>
            <person name="Meier V. D."/>
        </authorList>
    </citation>
    <scope>NUCLEOTIDE SEQUENCE</scope>
    <source>
        <strain evidence="2">AVDCRST_MAG20</strain>
    </source>
</reference>